<accession>A0ABT1QMA5</accession>
<dbReference type="NCBIfam" id="NF033807">
    <property type="entry name" value="CopL_fam"/>
    <property type="match status" value="1"/>
</dbReference>
<gene>
    <name evidence="2" type="ORF">NM961_02910</name>
</gene>
<organism evidence="2 3">
    <name type="scientific">Tahibacter harae</name>
    <dbReference type="NCBI Taxonomy" id="2963937"/>
    <lineage>
        <taxon>Bacteria</taxon>
        <taxon>Pseudomonadati</taxon>
        <taxon>Pseudomonadota</taxon>
        <taxon>Gammaproteobacteria</taxon>
        <taxon>Lysobacterales</taxon>
        <taxon>Rhodanobacteraceae</taxon>
        <taxon>Tahibacter</taxon>
    </lineage>
</organism>
<comment type="caution">
    <text evidence="2">The sequence shown here is derived from an EMBL/GenBank/DDBJ whole genome shotgun (WGS) entry which is preliminary data.</text>
</comment>
<sequence>MRRLAFHLLLAMTLVLNGIAAPWAMARMNHAGHGQAPPVLAAGAAADAGHAQHDRPAASHDCAAPVQNDTSCTDPERSCCDGAACACGCVLPPALGMPAPAAAAPALAFLVFPLPARRSPPGHDTPPFRPPAA</sequence>
<dbReference type="RefSeq" id="WP_255911079.1">
    <property type="nucleotide sequence ID" value="NZ_JANFQO010000002.1"/>
</dbReference>
<dbReference type="EMBL" id="JANFQO010000002">
    <property type="protein sequence ID" value="MCQ4163654.1"/>
    <property type="molecule type" value="Genomic_DNA"/>
</dbReference>
<keyword evidence="1" id="KW-0732">Signal</keyword>
<feature type="signal peptide" evidence="1">
    <location>
        <begin position="1"/>
        <end position="20"/>
    </location>
</feature>
<evidence type="ECO:0000256" key="1">
    <source>
        <dbReference type="SAM" id="SignalP"/>
    </source>
</evidence>
<evidence type="ECO:0000313" key="3">
    <source>
        <dbReference type="Proteomes" id="UP001165498"/>
    </source>
</evidence>
<proteinExistence type="predicted"/>
<feature type="chain" id="PRO_5046663091" evidence="1">
    <location>
        <begin position="21"/>
        <end position="133"/>
    </location>
</feature>
<keyword evidence="3" id="KW-1185">Reference proteome</keyword>
<dbReference type="Proteomes" id="UP001165498">
    <property type="component" value="Unassembled WGS sequence"/>
</dbReference>
<evidence type="ECO:0000313" key="2">
    <source>
        <dbReference type="EMBL" id="MCQ4163654.1"/>
    </source>
</evidence>
<dbReference type="InterPro" id="IPR048034">
    <property type="entry name" value="CopL-like"/>
</dbReference>
<name>A0ABT1QMA5_9GAMM</name>
<protein>
    <submittedName>
        <fullName evidence="2">CopL family metal-binding regulatory protein</fullName>
    </submittedName>
</protein>
<reference evidence="2" key="1">
    <citation type="submission" date="2022-07" db="EMBL/GenBank/DDBJ databases">
        <title>Tahibacter sp., a new gammaproteobacterium isolated from the silt sample collected at pig farm.</title>
        <authorList>
            <person name="Chen H."/>
        </authorList>
    </citation>
    <scope>NUCLEOTIDE SEQUENCE</scope>
    <source>
        <strain evidence="2">P2K</strain>
    </source>
</reference>